<evidence type="ECO:0000313" key="2">
    <source>
        <dbReference type="Proteomes" id="UP000789702"/>
    </source>
</evidence>
<comment type="caution">
    <text evidence="1">The sequence shown here is derived from an EMBL/GenBank/DDBJ whole genome shotgun (WGS) entry which is preliminary data.</text>
</comment>
<protein>
    <submittedName>
        <fullName evidence="1">9716_t:CDS:1</fullName>
    </submittedName>
</protein>
<sequence length="75" mass="8899">MEQVVLTELSGMHLKEVWERKKQEEVDKKQKELQSSEENLKRKIKLLLKGGQQNQSTFNEFDFLFSPVFDDIQSL</sequence>
<feature type="non-terminal residue" evidence="1">
    <location>
        <position position="1"/>
    </location>
</feature>
<dbReference type="Proteomes" id="UP000789702">
    <property type="component" value="Unassembled WGS sequence"/>
</dbReference>
<evidence type="ECO:0000313" key="1">
    <source>
        <dbReference type="EMBL" id="CAG8666528.1"/>
    </source>
</evidence>
<name>A0ACA9NND7_9GLOM</name>
<proteinExistence type="predicted"/>
<organism evidence="1 2">
    <name type="scientific">Dentiscutata heterogama</name>
    <dbReference type="NCBI Taxonomy" id="1316150"/>
    <lineage>
        <taxon>Eukaryota</taxon>
        <taxon>Fungi</taxon>
        <taxon>Fungi incertae sedis</taxon>
        <taxon>Mucoromycota</taxon>
        <taxon>Glomeromycotina</taxon>
        <taxon>Glomeromycetes</taxon>
        <taxon>Diversisporales</taxon>
        <taxon>Gigasporaceae</taxon>
        <taxon>Dentiscutata</taxon>
    </lineage>
</organism>
<accession>A0ACA9NND7</accession>
<gene>
    <name evidence="1" type="ORF">DHETER_LOCUS9989</name>
</gene>
<reference evidence="1" key="1">
    <citation type="submission" date="2021-06" db="EMBL/GenBank/DDBJ databases">
        <authorList>
            <person name="Kallberg Y."/>
            <person name="Tangrot J."/>
            <person name="Rosling A."/>
        </authorList>
    </citation>
    <scope>NUCLEOTIDE SEQUENCE</scope>
    <source>
        <strain evidence="1">IL203A</strain>
    </source>
</reference>
<dbReference type="EMBL" id="CAJVPU010018556">
    <property type="protein sequence ID" value="CAG8666528.1"/>
    <property type="molecule type" value="Genomic_DNA"/>
</dbReference>
<keyword evidence="2" id="KW-1185">Reference proteome</keyword>
<feature type="non-terminal residue" evidence="1">
    <location>
        <position position="75"/>
    </location>
</feature>